<evidence type="ECO:0000259" key="6">
    <source>
        <dbReference type="Pfam" id="PF01756"/>
    </source>
</evidence>
<dbReference type="GO" id="GO:0055088">
    <property type="term" value="P:lipid homeostasis"/>
    <property type="evidence" value="ECO:0007669"/>
    <property type="project" value="TreeGrafter"/>
</dbReference>
<dbReference type="GO" id="GO:0033540">
    <property type="term" value="P:fatty acid beta-oxidation using acyl-CoA oxidase"/>
    <property type="evidence" value="ECO:0007669"/>
    <property type="project" value="TreeGrafter"/>
</dbReference>
<dbReference type="RefSeq" id="WP_145767805.1">
    <property type="nucleotide sequence ID" value="NZ_VIWW01000002.1"/>
</dbReference>
<dbReference type="Pfam" id="PF01756">
    <property type="entry name" value="ACOX"/>
    <property type="match status" value="1"/>
</dbReference>
<dbReference type="GO" id="GO:0005504">
    <property type="term" value="F:fatty acid binding"/>
    <property type="evidence" value="ECO:0007669"/>
    <property type="project" value="TreeGrafter"/>
</dbReference>
<evidence type="ECO:0000313" key="8">
    <source>
        <dbReference type="EMBL" id="TWF91944.1"/>
    </source>
</evidence>
<evidence type="ECO:0000256" key="3">
    <source>
        <dbReference type="ARBA" id="ARBA00022630"/>
    </source>
</evidence>
<dbReference type="InterPro" id="IPR055060">
    <property type="entry name" value="ACOX_C_alpha1"/>
</dbReference>
<protein>
    <submittedName>
        <fullName evidence="8">Acyl-coenzyme A oxidase</fullName>
    </submittedName>
</protein>
<dbReference type="SUPFAM" id="SSF56645">
    <property type="entry name" value="Acyl-CoA dehydrogenase NM domain-like"/>
    <property type="match status" value="1"/>
</dbReference>
<feature type="domain" description="Acyl-CoA oxidase C-terminal" evidence="6">
    <location>
        <begin position="501"/>
        <end position="602"/>
    </location>
</feature>
<evidence type="ECO:0000256" key="5">
    <source>
        <dbReference type="ARBA" id="ARBA00023002"/>
    </source>
</evidence>
<evidence type="ECO:0000256" key="4">
    <source>
        <dbReference type="ARBA" id="ARBA00022827"/>
    </source>
</evidence>
<proteinExistence type="inferred from homology"/>
<dbReference type="Gene3D" id="1.20.140.10">
    <property type="entry name" value="Butyryl-CoA Dehydrogenase, subunit A, domain 3"/>
    <property type="match status" value="2"/>
</dbReference>
<dbReference type="GO" id="GO:0071949">
    <property type="term" value="F:FAD binding"/>
    <property type="evidence" value="ECO:0007669"/>
    <property type="project" value="InterPro"/>
</dbReference>
<dbReference type="SUPFAM" id="SSF47203">
    <property type="entry name" value="Acyl-CoA dehydrogenase C-terminal domain-like"/>
    <property type="match status" value="2"/>
</dbReference>
<dbReference type="GO" id="GO:0003997">
    <property type="term" value="F:acyl-CoA oxidase activity"/>
    <property type="evidence" value="ECO:0007669"/>
    <property type="project" value="InterPro"/>
</dbReference>
<dbReference type="InterPro" id="IPR012258">
    <property type="entry name" value="Acyl-CoA_oxidase"/>
</dbReference>
<dbReference type="EMBL" id="VIWW01000002">
    <property type="protein sequence ID" value="TWF91944.1"/>
    <property type="molecule type" value="Genomic_DNA"/>
</dbReference>
<dbReference type="PANTHER" id="PTHR10909:SF382">
    <property type="entry name" value="ACYL-COENZYME A OXIDASE"/>
    <property type="match status" value="1"/>
</dbReference>
<dbReference type="OrthoDB" id="1144545at2"/>
<dbReference type="InterPro" id="IPR009100">
    <property type="entry name" value="AcylCoA_DH/oxidase_NM_dom_sf"/>
</dbReference>
<name>A0A561TXX9_9ACTN</name>
<evidence type="ECO:0000256" key="1">
    <source>
        <dbReference type="ARBA" id="ARBA00001974"/>
    </source>
</evidence>
<feature type="domain" description="Acyl-CoA oxidase C-alpha1" evidence="7">
    <location>
        <begin position="288"/>
        <end position="437"/>
    </location>
</feature>
<dbReference type="AlphaFoldDB" id="A0A561TXX9"/>
<dbReference type="PANTHER" id="PTHR10909">
    <property type="entry name" value="ELECTRON TRANSPORT OXIDOREDUCTASE"/>
    <property type="match status" value="1"/>
</dbReference>
<keyword evidence="4" id="KW-0274">FAD</keyword>
<reference evidence="8 9" key="1">
    <citation type="submission" date="2019-06" db="EMBL/GenBank/DDBJ databases">
        <title>Sequencing the genomes of 1000 actinobacteria strains.</title>
        <authorList>
            <person name="Klenk H.-P."/>
        </authorList>
    </citation>
    <scope>NUCLEOTIDE SEQUENCE [LARGE SCALE GENOMIC DNA]</scope>
    <source>
        <strain evidence="8 9">DSM 42059</strain>
    </source>
</reference>
<dbReference type="InterPro" id="IPR002655">
    <property type="entry name" value="Acyl-CoA_oxidase_C"/>
</dbReference>
<dbReference type="Pfam" id="PF22924">
    <property type="entry name" value="ACOX_C_alpha1"/>
    <property type="match status" value="1"/>
</dbReference>
<gene>
    <name evidence="8" type="ORF">FHX80_12261</name>
</gene>
<dbReference type="PIRSF" id="PIRSF000168">
    <property type="entry name" value="Acyl-CoA_oxidase"/>
    <property type="match status" value="1"/>
</dbReference>
<comment type="cofactor">
    <cofactor evidence="1">
        <name>FAD</name>
        <dbReference type="ChEBI" id="CHEBI:57692"/>
    </cofactor>
</comment>
<comment type="similarity">
    <text evidence="2">Belongs to the acyl-CoA oxidase family.</text>
</comment>
<evidence type="ECO:0000259" key="7">
    <source>
        <dbReference type="Pfam" id="PF22924"/>
    </source>
</evidence>
<organism evidence="8 9">
    <name type="scientific">Streptomyces brevispora</name>
    <dbReference type="NCBI Taxonomy" id="887462"/>
    <lineage>
        <taxon>Bacteria</taxon>
        <taxon>Bacillati</taxon>
        <taxon>Actinomycetota</taxon>
        <taxon>Actinomycetes</taxon>
        <taxon>Kitasatosporales</taxon>
        <taxon>Streptomycetaceae</taxon>
        <taxon>Streptomyces</taxon>
    </lineage>
</organism>
<dbReference type="Gene3D" id="2.40.110.10">
    <property type="entry name" value="Butyryl-CoA Dehydrogenase, subunit A, domain 2"/>
    <property type="match status" value="1"/>
</dbReference>
<dbReference type="InterPro" id="IPR036250">
    <property type="entry name" value="AcylCo_DH-like_C"/>
</dbReference>
<evidence type="ECO:0000256" key="2">
    <source>
        <dbReference type="ARBA" id="ARBA00006288"/>
    </source>
</evidence>
<dbReference type="InterPro" id="IPR046373">
    <property type="entry name" value="Acyl-CoA_Oxase/DH_mid-dom_sf"/>
</dbReference>
<sequence>MTTMIDSPVVTGTGTERVADRLTAVLLGTDARREHGFWQRIIATEPFRRPAAPLPGPTPDERLALAHARLRTLNNALDSGARLAADPRALAALHEWLAPVDPSLATVAGIHYNLFLGSLLDHDADRLRDLSDFLAMRRIGTFLCTEVAHGNDAAAVETTATYDPARDGFVLHTPHLGAQKFMPNTSRAGGPKTGLVAARLIVGEADHGVFLLLVPLTDSFRALPGVRIRRLPARMGSPVDHCLTSFDQVFVGREALLGGEQGRVGDDGVFRSGTAGHRRRFLASIGRVTAGRICMSASAVGSARATLAIAVRYSGHRYVSGGRALPPLAVIAHRSHHGPLAGAMATVFAMSLLHRRALDRWEAAAHRPAPEREAAGRLVDIAKGWITWQARSVIVECRERCGAQGLLENNGMAELVTGVEGAITAEGDNMAIHAKAAAEMVISAMPEAMDAGGTADAGAPAGGLDDLRYLGRLLAQVERIQFGRSRARMARAPHGGPLKRWNAGSGPALRGVEAHACRQAADAYADAVEGLPEGPARERLTDLARLFALRWVERNSGDLLVAGHLTADQVEGLTETIEQLVAAVAAHLPDLADSFALPEEVLADWPIAGARYAEAYDDPGASWHTGGRRVTVGGDR</sequence>
<keyword evidence="3" id="KW-0285">Flavoprotein</keyword>
<keyword evidence="5" id="KW-0560">Oxidoreductase</keyword>
<evidence type="ECO:0000313" key="9">
    <source>
        <dbReference type="Proteomes" id="UP000318186"/>
    </source>
</evidence>
<dbReference type="Proteomes" id="UP000318186">
    <property type="component" value="Unassembled WGS sequence"/>
</dbReference>
<accession>A0A561TXX9</accession>
<comment type="caution">
    <text evidence="8">The sequence shown here is derived from an EMBL/GenBank/DDBJ whole genome shotgun (WGS) entry which is preliminary data.</text>
</comment>